<dbReference type="InterPro" id="IPR007585">
    <property type="entry name" value="Poxvirus_E2"/>
</dbReference>
<protein>
    <recommendedName>
        <fullName evidence="3">IEV morphogenesis protein</fullName>
    </recommendedName>
</protein>
<evidence type="ECO:0000313" key="1">
    <source>
        <dbReference type="EMBL" id="ABI99026.1"/>
    </source>
</evidence>
<evidence type="ECO:0008006" key="3">
    <source>
        <dbReference type="Google" id="ProtNLM"/>
    </source>
</evidence>
<dbReference type="PIRSF" id="PIRSF015692">
    <property type="entry name" value="VAC_E2L"/>
    <property type="match status" value="1"/>
</dbReference>
<organismHost>
    <name type="scientific">Odocoileus hemionus</name>
    <name type="common">Mule deer</name>
    <name type="synonym">Cervus hemionus</name>
    <dbReference type="NCBI Taxonomy" id="9872"/>
</organismHost>
<proteinExistence type="predicted"/>
<dbReference type="Pfam" id="PF04497">
    <property type="entry name" value="Pox_E2-like"/>
    <property type="match status" value="1"/>
</dbReference>
<reference evidence="1 2" key="1">
    <citation type="journal article" date="2005" name="J. Virol.">
        <title>Genome of deerpox virus.</title>
        <authorList>
            <person name="Afonso C.L."/>
            <person name="Delhon G."/>
            <person name="Tulman E.R."/>
            <person name="Lu Z."/>
            <person name="Zsak A."/>
            <person name="Becerra V.M."/>
            <person name="Zsak L."/>
            <person name="Kutish G.F."/>
            <person name="Rock D.L."/>
        </authorList>
    </citation>
    <scope>NUCLEOTIDE SEQUENCE [LARGE SCALE GENOMIC DNA]</scope>
    <source>
        <strain evidence="1">W-1170-84</strain>
    </source>
</reference>
<accession>Q08FE0</accession>
<organism evidence="1 2">
    <name type="scientific">Deerpox virus (strain W-1170-84)</name>
    <name type="common">DPV</name>
    <dbReference type="NCBI Taxonomy" id="305676"/>
    <lineage>
        <taxon>Viruses</taxon>
        <taxon>Varidnaviria</taxon>
        <taxon>Bamfordvirae</taxon>
        <taxon>Nucleocytoviricota</taxon>
        <taxon>Pokkesviricetes</taxon>
        <taxon>Chitovirales</taxon>
        <taxon>Poxviridae</taxon>
        <taxon>Chordopoxvirinae</taxon>
        <taxon>Cervidpoxvirus</taxon>
        <taxon>Cervidpoxvirus muledeerpox</taxon>
        <taxon>Mule deerpox virus</taxon>
    </lineage>
</organism>
<gene>
    <name evidence="1" type="ORF">DpV84gp041</name>
</gene>
<dbReference type="InterPro" id="IPR021155">
    <property type="entry name" value="Poxvirus_E2/O1"/>
</dbReference>
<evidence type="ECO:0000313" key="2">
    <source>
        <dbReference type="Proteomes" id="UP000162522"/>
    </source>
</evidence>
<sequence>MLNISALREVFLEQNCNTLSEAYKKLRINDAMRLIISGLHPTSLPKKWYSEIVESIPYKLYLFKPKNILYIDLISVIYSQKNIDIYKDHIAFHKNEIIQKCTKDIILKCIQYMIISDDDIRCLRSRFYDNDIDEMLININIESVKQINYIFSDSIVEKVFMQNYKMYDCMYKHQSFTNSFLLDMMYKYGIVPTNEGLLNKDISIDEAIDILSSIRTMKDTMSFMDLLSYEHLTHEKFKTHIINMINMGNIEQYKFYAEEYLVEEKEKLDIYSRIFFDEYDDNFLERFEHLNKDQLMIICKYIDRYEIFITYIINYLIKENHMDLLASIIDKIPEEILTEELCIRIICEANMKVPIKKLPIHSSLVMAMCIEMKYEDIVDLLDEIDIDILSEKNVDLVTDYTFTTNWYNENHKLLDIFVKKYGFCASKMNKLMFEYPLTTSSITYLLDLMENNKGATMFYPKKVCSLFYISCTRNKINMKKIPSKNLIIPSKKNIQNDKNSIKLSDPLHIRSTILYSNIPGIDLSFLEDMCYIKTSNGINIQINTDDNFLKDEKHILNQVYSIAKCASYGLFYVPYKYFPSWIPIVDILEGRDYKIPQKIEHGAIIKAYPFDFVEYKYLGNYVSNLYSLKEPVSNFHAVVNSLIQTLLIYIVIGFKYSDSKEDEYIASLVDTFFTGMKINEILSEDVAAVCKELNLLREYIRDNDFVFVKKNSLNNTLNLCEKLCIAIVLDNN</sequence>
<name>Q08FE0_DPV84</name>
<dbReference type="EMBL" id="AY689437">
    <property type="protein sequence ID" value="ABI99026.1"/>
    <property type="molecule type" value="Genomic_DNA"/>
</dbReference>
<dbReference type="Proteomes" id="UP000162522">
    <property type="component" value="Segment"/>
</dbReference>